<dbReference type="SUPFAM" id="SSF52172">
    <property type="entry name" value="CheY-like"/>
    <property type="match status" value="1"/>
</dbReference>
<proteinExistence type="predicted"/>
<protein>
    <recommendedName>
        <fullName evidence="4">Response regulatory domain-containing protein</fullName>
    </recommendedName>
</protein>
<evidence type="ECO:0000259" key="4">
    <source>
        <dbReference type="PROSITE" id="PS50110"/>
    </source>
</evidence>
<dbReference type="SMART" id="SM00448">
    <property type="entry name" value="REC"/>
    <property type="match status" value="1"/>
</dbReference>
<evidence type="ECO:0000313" key="6">
    <source>
        <dbReference type="Proteomes" id="UP000648801"/>
    </source>
</evidence>
<feature type="modified residue" description="4-aspartylphosphate" evidence="3">
    <location>
        <position position="59"/>
    </location>
</feature>
<dbReference type="PROSITE" id="PS50110">
    <property type="entry name" value="RESPONSE_REGULATORY"/>
    <property type="match status" value="1"/>
</dbReference>
<organism evidence="5 6">
    <name type="scientific">Edaphobacter acidisoli</name>
    <dbReference type="NCBI Taxonomy" id="2040573"/>
    <lineage>
        <taxon>Bacteria</taxon>
        <taxon>Pseudomonadati</taxon>
        <taxon>Acidobacteriota</taxon>
        <taxon>Terriglobia</taxon>
        <taxon>Terriglobales</taxon>
        <taxon>Acidobacteriaceae</taxon>
        <taxon>Edaphobacter</taxon>
    </lineage>
</organism>
<evidence type="ECO:0000256" key="1">
    <source>
        <dbReference type="ARBA" id="ARBA00022553"/>
    </source>
</evidence>
<dbReference type="Pfam" id="PF00072">
    <property type="entry name" value="Response_reg"/>
    <property type="match status" value="1"/>
</dbReference>
<keyword evidence="2" id="KW-0902">Two-component regulatory system</keyword>
<feature type="domain" description="Response regulatory" evidence="4">
    <location>
        <begin position="10"/>
        <end position="126"/>
    </location>
</feature>
<dbReference type="Proteomes" id="UP000648801">
    <property type="component" value="Unassembled WGS sequence"/>
</dbReference>
<dbReference type="AlphaFoldDB" id="A0A916WAG7"/>
<evidence type="ECO:0000256" key="2">
    <source>
        <dbReference type="ARBA" id="ARBA00023012"/>
    </source>
</evidence>
<dbReference type="InterPro" id="IPR050595">
    <property type="entry name" value="Bact_response_regulator"/>
</dbReference>
<comment type="caution">
    <text evidence="5">The sequence shown here is derived from an EMBL/GenBank/DDBJ whole genome shotgun (WGS) entry which is preliminary data.</text>
</comment>
<dbReference type="CDD" id="cd00156">
    <property type="entry name" value="REC"/>
    <property type="match status" value="1"/>
</dbReference>
<dbReference type="PANTHER" id="PTHR44591">
    <property type="entry name" value="STRESS RESPONSE REGULATOR PROTEIN 1"/>
    <property type="match status" value="1"/>
</dbReference>
<evidence type="ECO:0000313" key="5">
    <source>
        <dbReference type="EMBL" id="GGA80562.1"/>
    </source>
</evidence>
<evidence type="ECO:0000256" key="3">
    <source>
        <dbReference type="PROSITE-ProRule" id="PRU00169"/>
    </source>
</evidence>
<name>A0A916WAG7_9BACT</name>
<dbReference type="InterPro" id="IPR011006">
    <property type="entry name" value="CheY-like_superfamily"/>
</dbReference>
<dbReference type="InterPro" id="IPR001789">
    <property type="entry name" value="Sig_transdc_resp-reg_receiver"/>
</dbReference>
<reference evidence="5" key="1">
    <citation type="journal article" date="2014" name="Int. J. Syst. Evol. Microbiol.">
        <title>Complete genome sequence of Corynebacterium casei LMG S-19264T (=DSM 44701T), isolated from a smear-ripened cheese.</title>
        <authorList>
            <consortium name="US DOE Joint Genome Institute (JGI-PGF)"/>
            <person name="Walter F."/>
            <person name="Albersmeier A."/>
            <person name="Kalinowski J."/>
            <person name="Ruckert C."/>
        </authorList>
    </citation>
    <scope>NUCLEOTIDE SEQUENCE</scope>
    <source>
        <strain evidence="5">CGMCC 1.15447</strain>
    </source>
</reference>
<accession>A0A916WAG7</accession>
<reference evidence="5" key="2">
    <citation type="submission" date="2020-09" db="EMBL/GenBank/DDBJ databases">
        <authorList>
            <person name="Sun Q."/>
            <person name="Zhou Y."/>
        </authorList>
    </citation>
    <scope>NUCLEOTIDE SEQUENCE</scope>
    <source>
        <strain evidence="5">CGMCC 1.15447</strain>
    </source>
</reference>
<dbReference type="EMBL" id="BMJB01000005">
    <property type="protein sequence ID" value="GGA80562.1"/>
    <property type="molecule type" value="Genomic_DNA"/>
</dbReference>
<dbReference type="PANTHER" id="PTHR44591:SF14">
    <property type="entry name" value="PROTEIN PILG"/>
    <property type="match status" value="1"/>
</dbReference>
<keyword evidence="6" id="KW-1185">Reference proteome</keyword>
<dbReference type="Gene3D" id="3.40.50.2300">
    <property type="match status" value="1"/>
</dbReference>
<sequence>MAMLNSQNVYVYVVDDEKVIADTLVVLLRQSGFLAESFSNPLNALERASTEAPNLLISDVMMPQMSGIDLAIRLRALHPLCKVLLFSGQAATADLLQKAREEGYNFDLLLKPVHPTDLLAAIQRVAPHNGSRRTTLVNAKAS</sequence>
<gene>
    <name evidence="5" type="ORF">GCM10011507_34730</name>
</gene>
<dbReference type="GO" id="GO:0000160">
    <property type="term" value="P:phosphorelay signal transduction system"/>
    <property type="evidence" value="ECO:0007669"/>
    <property type="project" value="UniProtKB-KW"/>
</dbReference>
<keyword evidence="1 3" id="KW-0597">Phosphoprotein</keyword>